<dbReference type="RefSeq" id="WP_168860951.1">
    <property type="nucleotide sequence ID" value="NZ_CP051204.2"/>
</dbReference>
<evidence type="ECO:0000313" key="2">
    <source>
        <dbReference type="Proteomes" id="UP000503144"/>
    </source>
</evidence>
<keyword evidence="1" id="KW-0547">Nucleotide-binding</keyword>
<dbReference type="Gene3D" id="3.40.50.300">
    <property type="entry name" value="P-loop containing nucleotide triphosphate hydrolases"/>
    <property type="match status" value="1"/>
</dbReference>
<keyword evidence="2" id="KW-1185">Reference proteome</keyword>
<reference evidence="1" key="1">
    <citation type="submission" date="2020-09" db="EMBL/GenBank/DDBJ databases">
        <authorList>
            <person name="Kittiwongwattana C."/>
        </authorList>
    </citation>
    <scope>NUCLEOTIDE SEQUENCE</scope>
    <source>
        <strain evidence="1">1303</strain>
    </source>
</reference>
<dbReference type="GO" id="GO:0005524">
    <property type="term" value="F:ATP binding"/>
    <property type="evidence" value="ECO:0007669"/>
    <property type="project" value="UniProtKB-KW"/>
</dbReference>
<name>A0ABX6LFZ4_9BACT</name>
<dbReference type="Proteomes" id="UP000503144">
    <property type="component" value="Chromosome"/>
</dbReference>
<keyword evidence="1" id="KW-0067">ATP-binding</keyword>
<dbReference type="Pfam" id="PF13671">
    <property type="entry name" value="AAA_33"/>
    <property type="match status" value="1"/>
</dbReference>
<sequence>MIIWINGAFGVGKSHTSYELVRRLRNAFLFDPEQVGFFLRKYLPNTDQFDDFQKNPLWRQQVLEDLLFCERQNVTTIVPMTVVDDDIFDFIIGGIKERGIDIRHFTLMASKATIEKRLIRRGDKNAWNFKQVDRCLSSLIKTKYATQIDTEINELDEVVELIAKETGQQLVKNRFNIVNKKINWLMMTLKNIR</sequence>
<gene>
    <name evidence="1" type="ORF">HF324_14625</name>
</gene>
<protein>
    <submittedName>
        <fullName evidence="1">ATP-binding protein</fullName>
    </submittedName>
</protein>
<evidence type="ECO:0000313" key="1">
    <source>
        <dbReference type="EMBL" id="QJB39030.1"/>
    </source>
</evidence>
<dbReference type="SUPFAM" id="SSF52540">
    <property type="entry name" value="P-loop containing nucleoside triphosphate hydrolases"/>
    <property type="match status" value="1"/>
</dbReference>
<dbReference type="InterPro" id="IPR027417">
    <property type="entry name" value="P-loop_NTPase"/>
</dbReference>
<dbReference type="EMBL" id="CP051204">
    <property type="protein sequence ID" value="QJB39030.1"/>
    <property type="molecule type" value="Genomic_DNA"/>
</dbReference>
<organism evidence="1 2">
    <name type="scientific">Chitinophaga oryzae</name>
    <dbReference type="NCBI Taxonomy" id="2725414"/>
    <lineage>
        <taxon>Bacteria</taxon>
        <taxon>Pseudomonadati</taxon>
        <taxon>Bacteroidota</taxon>
        <taxon>Chitinophagia</taxon>
        <taxon>Chitinophagales</taxon>
        <taxon>Chitinophagaceae</taxon>
        <taxon>Chitinophaga</taxon>
    </lineage>
</organism>
<accession>A0ABX6LFZ4</accession>
<proteinExistence type="predicted"/>